<dbReference type="EMBL" id="BMPU01000002">
    <property type="protein sequence ID" value="GGM52964.1"/>
    <property type="molecule type" value="Genomic_DNA"/>
</dbReference>
<dbReference type="Proteomes" id="UP000653477">
    <property type="component" value="Unassembled WGS sequence"/>
</dbReference>
<keyword evidence="2" id="KW-1185">Reference proteome</keyword>
<evidence type="ECO:0000313" key="1">
    <source>
        <dbReference type="EMBL" id="GGM52964.1"/>
    </source>
</evidence>
<evidence type="ECO:0000313" key="2">
    <source>
        <dbReference type="Proteomes" id="UP000653477"/>
    </source>
</evidence>
<proteinExistence type="predicted"/>
<comment type="caution">
    <text evidence="1">The sequence shown here is derived from an EMBL/GenBank/DDBJ whole genome shotgun (WGS) entry which is preliminary data.</text>
</comment>
<sequence>MRTIQCEEEHGEGCACYVPDLYRKVSAFTVNSRDKTQKDGASSLMEKPAELAGVECEHL</sequence>
<protein>
    <submittedName>
        <fullName evidence="1">Uncharacterized protein</fullName>
    </submittedName>
</protein>
<accession>A0ABQ2H6K5</accession>
<gene>
    <name evidence="1" type="ORF">GCM10007088_09580</name>
</gene>
<name>A0ABQ2H6K5_9PORP</name>
<reference evidence="2" key="1">
    <citation type="journal article" date="2019" name="Int. J. Syst. Evol. Microbiol.">
        <title>The Global Catalogue of Microorganisms (GCM) 10K type strain sequencing project: providing services to taxonomists for standard genome sequencing and annotation.</title>
        <authorList>
            <consortium name="The Broad Institute Genomics Platform"/>
            <consortium name="The Broad Institute Genome Sequencing Center for Infectious Disease"/>
            <person name="Wu L."/>
            <person name="Ma J."/>
        </authorList>
    </citation>
    <scope>NUCLEOTIDE SEQUENCE [LARGE SCALE GENOMIC DNA]</scope>
    <source>
        <strain evidence="2">JCM 30531</strain>
    </source>
</reference>
<organism evidence="1 2">
    <name type="scientific">Porphyromonas pasteri</name>
    <dbReference type="NCBI Taxonomy" id="1583331"/>
    <lineage>
        <taxon>Bacteria</taxon>
        <taxon>Pseudomonadati</taxon>
        <taxon>Bacteroidota</taxon>
        <taxon>Bacteroidia</taxon>
        <taxon>Bacteroidales</taxon>
        <taxon>Porphyromonadaceae</taxon>
        <taxon>Porphyromonas</taxon>
    </lineage>
</organism>